<keyword evidence="9" id="KW-1185">Reference proteome</keyword>
<evidence type="ECO:0000256" key="4">
    <source>
        <dbReference type="ARBA" id="ARBA00022946"/>
    </source>
</evidence>
<dbReference type="GO" id="GO:0006102">
    <property type="term" value="P:isocitrate metabolic process"/>
    <property type="evidence" value="ECO:0007669"/>
    <property type="project" value="TreeGrafter"/>
</dbReference>
<dbReference type="GO" id="GO:0005739">
    <property type="term" value="C:mitochondrion"/>
    <property type="evidence" value="ECO:0007669"/>
    <property type="project" value="UniProtKB-SubCell"/>
</dbReference>
<evidence type="ECO:0000313" key="8">
    <source>
        <dbReference type="EMBL" id="KAK0425974.1"/>
    </source>
</evidence>
<feature type="domain" description="Isopropylmalate dehydrogenase-like" evidence="7">
    <location>
        <begin position="214"/>
        <end position="538"/>
    </location>
</feature>
<keyword evidence="4 6" id="KW-0809">Transit peptide</keyword>
<dbReference type="FunFam" id="3.40.718.10:FF:000001">
    <property type="entry name" value="Isocitrate dehydrogenase [NAD] subunit, mitochondrial"/>
    <property type="match status" value="1"/>
</dbReference>
<dbReference type="PROSITE" id="PS00470">
    <property type="entry name" value="IDH_IMDH"/>
    <property type="match status" value="1"/>
</dbReference>
<reference evidence="8" key="1">
    <citation type="submission" date="2023-06" db="EMBL/GenBank/DDBJ databases">
        <title>Genomic analysis of the entomopathogenic nematode Steinernema hermaphroditum.</title>
        <authorList>
            <person name="Schwarz E.M."/>
            <person name="Heppert J.K."/>
            <person name="Baniya A."/>
            <person name="Schwartz H.T."/>
            <person name="Tan C.-H."/>
            <person name="Antoshechkin I."/>
            <person name="Sternberg P.W."/>
            <person name="Goodrich-Blair H."/>
            <person name="Dillman A.R."/>
        </authorList>
    </citation>
    <scope>NUCLEOTIDE SEQUENCE</scope>
    <source>
        <strain evidence="8">PS9179</strain>
        <tissue evidence="8">Whole animal</tissue>
    </source>
</reference>
<dbReference type="Pfam" id="PF00180">
    <property type="entry name" value="Iso_dh"/>
    <property type="match status" value="1"/>
</dbReference>
<evidence type="ECO:0000256" key="6">
    <source>
        <dbReference type="RuleBase" id="RU361266"/>
    </source>
</evidence>
<dbReference type="InterPro" id="IPR004434">
    <property type="entry name" value="Isocitrate_DH_NAD"/>
</dbReference>
<keyword evidence="5 6" id="KW-0496">Mitochondrion</keyword>
<sequence length="552" mass="61061">MRFADSLLEIPCDARNLLGIEGSAVYAHLASQSPPASQEAVTTQQIPVKPEVKQKKECIKRKTDEMTDVATKRLRTDQPDLEGHFWAVQMYMMRPRRASLTGGWFFSGPSERHPSGPEHVVLQLVSLRAVPQIATPSLGRASAGSLLVPNRPRPSRRHLFSANKTAVLPITDRSVRAMASKSLALLTRRHFSSIRPHIYPGTRLPHAKYGGRHTVTMLPGDGIGPEMMEHIKRIFSFAHFPVDFETVELNSKDLNATSLEFALMACERNGIAIKGNIETKFDHPDFISRNVEIRRRLDLYANILHCVSIPTVPTRHKGIDIVLIRENTEGEYSGLEHETIKGVIESIKLVTRRNIERIARYTFEFAAANNRKKVTAVHKANIQKLGDGLFLQVARDMAKAEYPYIEFEAMIVDNASMQLVSRPQQFDIMLMPNLYGNIISNIACGLVGGPGLVSGINVGDKYALFETGTRNTGTALAGKNVANPTAFIRAAVDMLRYLGLDADAHRLSDALFATLTEQCLHTADIGGSEKTSTLIDSIIDNLATTPKEAEAH</sequence>
<evidence type="ECO:0000256" key="5">
    <source>
        <dbReference type="ARBA" id="ARBA00023128"/>
    </source>
</evidence>
<dbReference type="GO" id="GO:0000287">
    <property type="term" value="F:magnesium ion binding"/>
    <property type="evidence" value="ECO:0007669"/>
    <property type="project" value="UniProtKB-UniRule"/>
</dbReference>
<dbReference type="InterPro" id="IPR019818">
    <property type="entry name" value="IsoCit/isopropylmalate_DH_CS"/>
</dbReference>
<dbReference type="NCBIfam" id="TIGR00175">
    <property type="entry name" value="mito_nad_idh"/>
    <property type="match status" value="1"/>
</dbReference>
<dbReference type="Gene3D" id="3.40.718.10">
    <property type="entry name" value="Isopropylmalate Dehydrogenase"/>
    <property type="match status" value="1"/>
</dbReference>
<comment type="similarity">
    <text evidence="2 6">Belongs to the isocitrate and isopropylmalate dehydrogenases family.</text>
</comment>
<dbReference type="GO" id="GO:0051287">
    <property type="term" value="F:NAD binding"/>
    <property type="evidence" value="ECO:0007669"/>
    <property type="project" value="UniProtKB-UniRule"/>
</dbReference>
<dbReference type="SUPFAM" id="SSF53659">
    <property type="entry name" value="Isocitrate/Isopropylmalate dehydrogenase-like"/>
    <property type="match status" value="1"/>
</dbReference>
<dbReference type="PANTHER" id="PTHR11835:SF74">
    <property type="entry name" value="ISOCITRATE DEHYDROGENASE [NAD] SUBUNIT, MITOCHONDRIAL"/>
    <property type="match status" value="1"/>
</dbReference>
<protein>
    <recommendedName>
        <fullName evidence="6">Isocitrate dehydrogenase [NAD] subunit, mitochondrial</fullName>
    </recommendedName>
</protein>
<dbReference type="EMBL" id="JAUCMV010000001">
    <property type="protein sequence ID" value="KAK0425974.1"/>
    <property type="molecule type" value="Genomic_DNA"/>
</dbReference>
<accession>A0AA39M9Y7</accession>
<dbReference type="GO" id="GO:0006099">
    <property type="term" value="P:tricarboxylic acid cycle"/>
    <property type="evidence" value="ECO:0007669"/>
    <property type="project" value="UniProtKB-UniRule"/>
</dbReference>
<gene>
    <name evidence="8" type="ORF">QR680_009482</name>
</gene>
<evidence type="ECO:0000256" key="2">
    <source>
        <dbReference type="ARBA" id="ARBA00007769"/>
    </source>
</evidence>
<dbReference type="SMART" id="SM01329">
    <property type="entry name" value="Iso_dh"/>
    <property type="match status" value="1"/>
</dbReference>
<evidence type="ECO:0000259" key="7">
    <source>
        <dbReference type="SMART" id="SM01329"/>
    </source>
</evidence>
<comment type="caution">
    <text evidence="8">The sequence shown here is derived from an EMBL/GenBank/DDBJ whole genome shotgun (WGS) entry which is preliminary data.</text>
</comment>
<name>A0AA39M9Y7_9BILA</name>
<dbReference type="InterPro" id="IPR024084">
    <property type="entry name" value="IsoPropMal-DH-like_dom"/>
</dbReference>
<evidence type="ECO:0000256" key="1">
    <source>
        <dbReference type="ARBA" id="ARBA00004173"/>
    </source>
</evidence>
<dbReference type="AlphaFoldDB" id="A0AA39M9Y7"/>
<dbReference type="PANTHER" id="PTHR11835">
    <property type="entry name" value="DECARBOXYLATING DEHYDROGENASES-ISOCITRATE, ISOPROPYLMALATE, TARTRATE"/>
    <property type="match status" value="1"/>
</dbReference>
<dbReference type="GO" id="GO:0016616">
    <property type="term" value="F:oxidoreductase activity, acting on the CH-OH group of donors, NAD or NADP as acceptor"/>
    <property type="evidence" value="ECO:0007669"/>
    <property type="project" value="InterPro"/>
</dbReference>
<proteinExistence type="inferred from homology"/>
<keyword evidence="3 6" id="KW-0816">Tricarboxylic acid cycle</keyword>
<dbReference type="Proteomes" id="UP001175271">
    <property type="component" value="Unassembled WGS sequence"/>
</dbReference>
<organism evidence="8 9">
    <name type="scientific">Steinernema hermaphroditum</name>
    <dbReference type="NCBI Taxonomy" id="289476"/>
    <lineage>
        <taxon>Eukaryota</taxon>
        <taxon>Metazoa</taxon>
        <taxon>Ecdysozoa</taxon>
        <taxon>Nematoda</taxon>
        <taxon>Chromadorea</taxon>
        <taxon>Rhabditida</taxon>
        <taxon>Tylenchina</taxon>
        <taxon>Panagrolaimomorpha</taxon>
        <taxon>Strongyloidoidea</taxon>
        <taxon>Steinernematidae</taxon>
        <taxon>Steinernema</taxon>
    </lineage>
</organism>
<comment type="subcellular location">
    <subcellularLocation>
        <location evidence="1 6">Mitochondrion</location>
    </subcellularLocation>
</comment>
<evidence type="ECO:0000313" key="9">
    <source>
        <dbReference type="Proteomes" id="UP001175271"/>
    </source>
</evidence>
<evidence type="ECO:0000256" key="3">
    <source>
        <dbReference type="ARBA" id="ARBA00022532"/>
    </source>
</evidence>